<proteinExistence type="predicted"/>
<feature type="transmembrane region" description="Helical" evidence="2">
    <location>
        <begin position="132"/>
        <end position="159"/>
    </location>
</feature>
<feature type="region of interest" description="Disordered" evidence="1">
    <location>
        <begin position="28"/>
        <end position="124"/>
    </location>
</feature>
<sequence length="246" mass="29220">MNCKRRHKKKKKNLTMHGYEYIDFRTETETKDKKQQSLPQVPFVASTPDHSSEKHPPLPLLPPQSRLSQTTVPPRSRHMTEISSSAFYNHYKPSPKNKPLPKPNRQHASSVKKPHERDHVRTQKNHNTNRNIIVILTVLVMVLMMVLLMVMVMIMLTMIQTVKVMEEITSMVPQAKLKKLKGNLIPFYKEIIIVQKIEKTQNFLQINFFWNNYNAFFLNENVYLLRYLTNILFHQKKYLRTHFRKI</sequence>
<feature type="region of interest" description="Disordered" evidence="1">
    <location>
        <begin position="1"/>
        <end position="20"/>
    </location>
</feature>
<evidence type="ECO:0000256" key="2">
    <source>
        <dbReference type="SAM" id="Phobius"/>
    </source>
</evidence>
<evidence type="ECO:0000313" key="4">
    <source>
        <dbReference type="Proteomes" id="UP000023152"/>
    </source>
</evidence>
<dbReference type="AlphaFoldDB" id="X6PFP2"/>
<keyword evidence="2" id="KW-0472">Membrane</keyword>
<keyword evidence="4" id="KW-1185">Reference proteome</keyword>
<comment type="caution">
    <text evidence="3">The sequence shown here is derived from an EMBL/GenBank/DDBJ whole genome shotgun (WGS) entry which is preliminary data.</text>
</comment>
<evidence type="ECO:0000313" key="3">
    <source>
        <dbReference type="EMBL" id="ETO37041.1"/>
    </source>
</evidence>
<evidence type="ECO:0000256" key="1">
    <source>
        <dbReference type="SAM" id="MobiDB-lite"/>
    </source>
</evidence>
<dbReference type="EMBL" id="ASPP01000024">
    <property type="protein sequence ID" value="ETO37041.1"/>
    <property type="molecule type" value="Genomic_DNA"/>
</dbReference>
<reference evidence="3 4" key="1">
    <citation type="journal article" date="2013" name="Curr. Biol.">
        <title>The Genome of the Foraminiferan Reticulomyxa filosa.</title>
        <authorList>
            <person name="Glockner G."/>
            <person name="Hulsmann N."/>
            <person name="Schleicher M."/>
            <person name="Noegel A.A."/>
            <person name="Eichinger L."/>
            <person name="Gallinger C."/>
            <person name="Pawlowski J."/>
            <person name="Sierra R."/>
            <person name="Euteneuer U."/>
            <person name="Pillet L."/>
            <person name="Moustafa A."/>
            <person name="Platzer M."/>
            <person name="Groth M."/>
            <person name="Szafranski K."/>
            <person name="Schliwa M."/>
        </authorList>
    </citation>
    <scope>NUCLEOTIDE SEQUENCE [LARGE SCALE GENOMIC DNA]</scope>
</reference>
<name>X6PFP2_RETFI</name>
<gene>
    <name evidence="3" type="ORF">RFI_00021</name>
</gene>
<accession>X6PFP2</accession>
<protein>
    <submittedName>
        <fullName evidence="3">Uncharacterized protein</fullName>
    </submittedName>
</protein>
<keyword evidence="2" id="KW-1133">Transmembrane helix</keyword>
<dbReference type="Proteomes" id="UP000023152">
    <property type="component" value="Unassembled WGS sequence"/>
</dbReference>
<organism evidence="3 4">
    <name type="scientific">Reticulomyxa filosa</name>
    <dbReference type="NCBI Taxonomy" id="46433"/>
    <lineage>
        <taxon>Eukaryota</taxon>
        <taxon>Sar</taxon>
        <taxon>Rhizaria</taxon>
        <taxon>Retaria</taxon>
        <taxon>Foraminifera</taxon>
        <taxon>Monothalamids</taxon>
        <taxon>Reticulomyxidae</taxon>
        <taxon>Reticulomyxa</taxon>
    </lineage>
</organism>
<keyword evidence="2" id="KW-0812">Transmembrane</keyword>
<feature type="compositionally biased region" description="Basic residues" evidence="1">
    <location>
        <begin position="1"/>
        <end position="14"/>
    </location>
</feature>